<gene>
    <name evidence="1" type="ORF">I4F81_000287</name>
</gene>
<name>A0ACC3BIB7_PYRYE</name>
<dbReference type="EMBL" id="CM020618">
    <property type="protein sequence ID" value="KAK1857672.1"/>
    <property type="molecule type" value="Genomic_DNA"/>
</dbReference>
<comment type="caution">
    <text evidence="1">The sequence shown here is derived from an EMBL/GenBank/DDBJ whole genome shotgun (WGS) entry which is preliminary data.</text>
</comment>
<protein>
    <submittedName>
        <fullName evidence="1">Uncharacterized protein</fullName>
    </submittedName>
</protein>
<sequence length="160" mass="17786">MGAAVLISSGIARIVIAVVGFAYPGYQSFKALRRTDVLAQQEWLRYWMVLSLLALVSLVTDLFRNKIPFYNMLKLAAVVVMVLPNTRLYRKVFNAVEPQLTRYEADIDNSISRAADLTQKQMNATQSRATDLFNQSKAAAAKQAQVVKDKAAATQARKTS</sequence>
<dbReference type="Proteomes" id="UP000798662">
    <property type="component" value="Chromosome 1"/>
</dbReference>
<accession>A0ACC3BIB7</accession>
<evidence type="ECO:0000313" key="2">
    <source>
        <dbReference type="Proteomes" id="UP000798662"/>
    </source>
</evidence>
<reference evidence="1" key="1">
    <citation type="submission" date="2019-11" db="EMBL/GenBank/DDBJ databases">
        <title>Nori genome reveals adaptations in red seaweeds to the harsh intertidal environment.</title>
        <authorList>
            <person name="Wang D."/>
            <person name="Mao Y."/>
        </authorList>
    </citation>
    <scope>NUCLEOTIDE SEQUENCE</scope>
    <source>
        <tissue evidence="1">Gametophyte</tissue>
    </source>
</reference>
<proteinExistence type="predicted"/>
<keyword evidence="2" id="KW-1185">Reference proteome</keyword>
<evidence type="ECO:0000313" key="1">
    <source>
        <dbReference type="EMBL" id="KAK1857672.1"/>
    </source>
</evidence>
<organism evidence="1 2">
    <name type="scientific">Pyropia yezoensis</name>
    <name type="common">Susabi-nori</name>
    <name type="synonym">Porphyra yezoensis</name>
    <dbReference type="NCBI Taxonomy" id="2788"/>
    <lineage>
        <taxon>Eukaryota</taxon>
        <taxon>Rhodophyta</taxon>
        <taxon>Bangiophyceae</taxon>
        <taxon>Bangiales</taxon>
        <taxon>Bangiaceae</taxon>
        <taxon>Pyropia</taxon>
    </lineage>
</organism>